<dbReference type="Proteomes" id="UP001432000">
    <property type="component" value="Chromosome"/>
</dbReference>
<evidence type="ECO:0000313" key="3">
    <source>
        <dbReference type="Proteomes" id="UP001432000"/>
    </source>
</evidence>
<dbReference type="InterPro" id="IPR050678">
    <property type="entry name" value="DNA_Partitioning_ATPase"/>
</dbReference>
<dbReference type="Gene3D" id="3.40.50.300">
    <property type="entry name" value="P-loop containing nucleotide triphosphate hydrolases"/>
    <property type="match status" value="1"/>
</dbReference>
<dbReference type="RefSeq" id="WP_338887402.1">
    <property type="nucleotide sequence ID" value="NZ_CP147846.1"/>
</dbReference>
<dbReference type="PANTHER" id="PTHR13696">
    <property type="entry name" value="P-LOOP CONTAINING NUCLEOSIDE TRIPHOSPHATE HYDROLASE"/>
    <property type="match status" value="1"/>
</dbReference>
<dbReference type="Pfam" id="PF13614">
    <property type="entry name" value="AAA_31"/>
    <property type="match status" value="1"/>
</dbReference>
<feature type="domain" description="AAA" evidence="1">
    <location>
        <begin position="3"/>
        <end position="210"/>
    </location>
</feature>
<evidence type="ECO:0000259" key="1">
    <source>
        <dbReference type="Pfam" id="PF13614"/>
    </source>
</evidence>
<reference evidence="2 3" key="1">
    <citation type="submission" date="2024-03" db="EMBL/GenBank/DDBJ databases">
        <title>Natural products discovery in diverse microorganisms through a two-stage MS feature dereplication strategy.</title>
        <authorList>
            <person name="Zhang R."/>
        </authorList>
    </citation>
    <scope>NUCLEOTIDE SEQUENCE [LARGE SCALE GENOMIC DNA]</scope>
    <source>
        <strain evidence="2 3">18930</strain>
    </source>
</reference>
<proteinExistence type="predicted"/>
<dbReference type="InterPro" id="IPR025669">
    <property type="entry name" value="AAA_dom"/>
</dbReference>
<dbReference type="CDD" id="cd02042">
    <property type="entry name" value="ParAB_family"/>
    <property type="match status" value="1"/>
</dbReference>
<protein>
    <submittedName>
        <fullName evidence="2">AAA family ATPase</fullName>
    </submittedName>
</protein>
<organism evidence="2 3">
    <name type="scientific">Rhodococcus sovatensis</name>
    <dbReference type="NCBI Taxonomy" id="1805840"/>
    <lineage>
        <taxon>Bacteria</taxon>
        <taxon>Bacillati</taxon>
        <taxon>Actinomycetota</taxon>
        <taxon>Actinomycetes</taxon>
        <taxon>Mycobacteriales</taxon>
        <taxon>Nocardiaceae</taxon>
        <taxon>Rhodococcus</taxon>
    </lineage>
</organism>
<evidence type="ECO:0000313" key="2">
    <source>
        <dbReference type="EMBL" id="WXG67688.1"/>
    </source>
</evidence>
<sequence length="306" mass="33768">MPTISIINYKGGVGKTTLTANIAAELAQRGMKVLAIDLDAQASLTFSFVQPDYWSSKLQHDKTIKQWFDAFGEDSSAPIDLESLILKPTAVNARLPKNGGVLHFIASHLGLINVDLELATELNASNLAQAKRKYLKVHRRLIEGLARPAFADYDVILIDCPPNFNIVTKTAIIASDQILVPSKADYLSTLGTDYLVGSLRQLVREHNEYLDQENADLAIDPAILGVIFTMVQFYGEQPISAQRPFIAQTEKLGLYVFDSYFRDTKTKLANAAADNVPLILDGYASTEEVIDELRRLVDEVVTRAGL</sequence>
<dbReference type="PANTHER" id="PTHR13696:SF99">
    <property type="entry name" value="COBYRINIC ACID AC-DIAMIDE SYNTHASE"/>
    <property type="match status" value="1"/>
</dbReference>
<dbReference type="SUPFAM" id="SSF52540">
    <property type="entry name" value="P-loop containing nucleoside triphosphate hydrolases"/>
    <property type="match status" value="1"/>
</dbReference>
<keyword evidence="3" id="KW-1185">Reference proteome</keyword>
<dbReference type="EMBL" id="CP147846">
    <property type="protein sequence ID" value="WXG67688.1"/>
    <property type="molecule type" value="Genomic_DNA"/>
</dbReference>
<dbReference type="InterPro" id="IPR027417">
    <property type="entry name" value="P-loop_NTPase"/>
</dbReference>
<name>A0ABZ2PKL5_9NOCA</name>
<gene>
    <name evidence="2" type="ORF">WDS16_21050</name>
</gene>
<accession>A0ABZ2PKL5</accession>